<dbReference type="EMBL" id="VFPP01000001">
    <property type="protein sequence ID" value="TQM79608.1"/>
    <property type="molecule type" value="Genomic_DNA"/>
</dbReference>
<organism evidence="2 3">
    <name type="scientific">Saccharothrix saharensis</name>
    <dbReference type="NCBI Taxonomy" id="571190"/>
    <lineage>
        <taxon>Bacteria</taxon>
        <taxon>Bacillati</taxon>
        <taxon>Actinomycetota</taxon>
        <taxon>Actinomycetes</taxon>
        <taxon>Pseudonocardiales</taxon>
        <taxon>Pseudonocardiaceae</taxon>
        <taxon>Saccharothrix</taxon>
    </lineage>
</organism>
<reference evidence="2 3" key="1">
    <citation type="submission" date="2019-06" db="EMBL/GenBank/DDBJ databases">
        <title>Sequencing the genomes of 1000 actinobacteria strains.</title>
        <authorList>
            <person name="Klenk H.-P."/>
        </authorList>
    </citation>
    <scope>NUCLEOTIDE SEQUENCE [LARGE SCALE GENOMIC DNA]</scope>
    <source>
        <strain evidence="2 3">DSM 45456</strain>
    </source>
</reference>
<dbReference type="Proteomes" id="UP000316628">
    <property type="component" value="Unassembled WGS sequence"/>
</dbReference>
<evidence type="ECO:0000313" key="2">
    <source>
        <dbReference type="EMBL" id="TQM79608.1"/>
    </source>
</evidence>
<feature type="region of interest" description="Disordered" evidence="1">
    <location>
        <begin position="1"/>
        <end position="46"/>
    </location>
</feature>
<feature type="region of interest" description="Disordered" evidence="1">
    <location>
        <begin position="79"/>
        <end position="164"/>
    </location>
</feature>
<gene>
    <name evidence="2" type="ORF">FHX81_1917</name>
</gene>
<comment type="caution">
    <text evidence="2">The sequence shown here is derived from an EMBL/GenBank/DDBJ whole genome shotgun (WGS) entry which is preliminary data.</text>
</comment>
<protein>
    <submittedName>
        <fullName evidence="2">Uncharacterized protein</fullName>
    </submittedName>
</protein>
<evidence type="ECO:0000256" key="1">
    <source>
        <dbReference type="SAM" id="MobiDB-lite"/>
    </source>
</evidence>
<name>A0A543J9V2_9PSEU</name>
<dbReference type="AlphaFoldDB" id="A0A543J9V2"/>
<evidence type="ECO:0000313" key="3">
    <source>
        <dbReference type="Proteomes" id="UP000316628"/>
    </source>
</evidence>
<accession>A0A543J9V2</accession>
<keyword evidence="3" id="KW-1185">Reference proteome</keyword>
<feature type="compositionally biased region" description="Low complexity" evidence="1">
    <location>
        <begin position="1"/>
        <end position="13"/>
    </location>
</feature>
<proteinExistence type="predicted"/>
<sequence>MPAVGVDAAAEVGGHAGDRGGRAVVVEQPVRQDGGDDPVDHDQRQVERAEEACLEHVHGLVVVHAHGDARLHRADRGGEALDHAVTQTERAPVPAERRVHPVAAGQRPGQERRAGQRVRQAPRGVHHSEPDAATTARVQPGPPRPHPVERAQQPGDHPPDDHRTIVAGKVATVTLDRPSPA</sequence>